<keyword evidence="1" id="KW-0645">Protease</keyword>
<dbReference type="EMBL" id="NCKW01011487">
    <property type="protein sequence ID" value="POM63426.1"/>
    <property type="molecule type" value="Genomic_DNA"/>
</dbReference>
<dbReference type="Proteomes" id="UP000237271">
    <property type="component" value="Unassembled WGS sequence"/>
</dbReference>
<evidence type="ECO:0000313" key="2">
    <source>
        <dbReference type="Proteomes" id="UP000237271"/>
    </source>
</evidence>
<protein>
    <submittedName>
        <fullName evidence="1">Carboxypeptidase</fullName>
    </submittedName>
</protein>
<reference evidence="1 2" key="1">
    <citation type="journal article" date="2017" name="Genome Biol. Evol.">
        <title>Phytophthora megakarya and P. palmivora, closely related causal agents of cacao black pod rot, underwent increases in genome sizes and gene numbers by different mechanisms.</title>
        <authorList>
            <person name="Ali S.S."/>
            <person name="Shao J."/>
            <person name="Lary D.J."/>
            <person name="Kronmiller B."/>
            <person name="Shen D."/>
            <person name="Strem M.D."/>
            <person name="Amoako-Attah I."/>
            <person name="Akrofi A.Y."/>
            <person name="Begoude B.A."/>
            <person name="Ten Hoopen G.M."/>
            <person name="Coulibaly K."/>
            <person name="Kebe B.I."/>
            <person name="Melnick R.L."/>
            <person name="Guiltinan M.J."/>
            <person name="Tyler B.M."/>
            <person name="Meinhardt L.W."/>
            <person name="Bailey B.A."/>
        </authorList>
    </citation>
    <scope>NUCLEOTIDE SEQUENCE [LARGE SCALE GENOMIC DNA]</scope>
    <source>
        <strain evidence="2">sbr112.9</strain>
    </source>
</reference>
<evidence type="ECO:0000313" key="1">
    <source>
        <dbReference type="EMBL" id="POM63426.1"/>
    </source>
</evidence>
<accession>A0A2P4XCZ9</accession>
<keyword evidence="1" id="KW-0121">Carboxypeptidase</keyword>
<dbReference type="GO" id="GO:0004180">
    <property type="term" value="F:carboxypeptidase activity"/>
    <property type="evidence" value="ECO:0007669"/>
    <property type="project" value="UniProtKB-KW"/>
</dbReference>
<keyword evidence="1" id="KW-0378">Hydrolase</keyword>
<keyword evidence="2" id="KW-1185">Reference proteome</keyword>
<gene>
    <name evidence="1" type="ORF">PHPALM_21173</name>
</gene>
<proteinExistence type="predicted"/>
<sequence>MKVLKHKEYNEDAVVAKDRGEVTAYLERTENKLKQMTDEVYTNSSFFECFRPAHEIFDFLDTGTALNQ</sequence>
<comment type="caution">
    <text evidence="1">The sequence shown here is derived from an EMBL/GenBank/DDBJ whole genome shotgun (WGS) entry which is preliminary data.</text>
</comment>
<name>A0A2P4XCZ9_9STRA</name>
<organism evidence="1 2">
    <name type="scientific">Phytophthora palmivora</name>
    <dbReference type="NCBI Taxonomy" id="4796"/>
    <lineage>
        <taxon>Eukaryota</taxon>
        <taxon>Sar</taxon>
        <taxon>Stramenopiles</taxon>
        <taxon>Oomycota</taxon>
        <taxon>Peronosporomycetes</taxon>
        <taxon>Peronosporales</taxon>
        <taxon>Peronosporaceae</taxon>
        <taxon>Phytophthora</taxon>
    </lineage>
</organism>
<dbReference type="AlphaFoldDB" id="A0A2P4XCZ9"/>